<dbReference type="HOGENOM" id="CLU_079552_0_0_6"/>
<evidence type="ECO:0000313" key="2">
    <source>
        <dbReference type="Proteomes" id="UP000014909"/>
    </source>
</evidence>
<dbReference type="Proteomes" id="UP000014909">
    <property type="component" value="Chromosome"/>
</dbReference>
<evidence type="ECO:0008006" key="3">
    <source>
        <dbReference type="Google" id="ProtNLM"/>
    </source>
</evidence>
<dbReference type="EMBL" id="CP004846">
    <property type="protein sequence ID" value="AGP79284.1"/>
    <property type="molecule type" value="Genomic_DNA"/>
</dbReference>
<dbReference type="AlphaFoldDB" id="S5AIT6"/>
<organism evidence="1 2">
    <name type="scientific">Alteromonas mediterranea 615</name>
    <dbReference type="NCBI Taxonomy" id="1300253"/>
    <lineage>
        <taxon>Bacteria</taxon>
        <taxon>Pseudomonadati</taxon>
        <taxon>Pseudomonadota</taxon>
        <taxon>Gammaproteobacteria</taxon>
        <taxon>Alteromonadales</taxon>
        <taxon>Alteromonadaceae</taxon>
        <taxon>Alteromonas/Salinimonas group</taxon>
        <taxon>Alteromonas</taxon>
    </lineage>
</organism>
<dbReference type="InterPro" id="IPR027417">
    <property type="entry name" value="P-loop_NTPase"/>
</dbReference>
<gene>
    <name evidence="1" type="ORF">I633_18280</name>
</gene>
<dbReference type="Gene3D" id="3.40.50.300">
    <property type="entry name" value="P-loop containing nucleotide triphosphate hydrolases"/>
    <property type="match status" value="1"/>
</dbReference>
<sequence length="304" mass="34906">MSNSNINDLHRSLDEALAFLKESDKGLPTNYKSSDVDSLLSRCQQIVEKSQRPPTIRSIHHFACSGGTLVSKCIAAMPNTYLLSEVHPTSTITINNDSPEFRPTDMTSLGHYAGIPRIEALSETLFVSQVEVIQRHLENISSKLVLREHSHSDYCVGTSYANQPVLIKLFKELFIHKKLLTVRDPVDSFMSLTKNGWLHFSPATFDGYCERFLAFISHFEPREILKYEDFVDEPEKSMVRVSDILEIDYNPDFEDFYDIFNVTGDSGRRSEGIKKRERREVTEELQKEIENSPNYNLVKKTLKY</sequence>
<accession>S5AIT6</accession>
<reference evidence="1 2" key="1">
    <citation type="journal article" date="2013" name="Genome Biol. Evol.">
        <title>Genomic Diversity of "Deep Ecotype" Alteromonas macleodii Isolates: Evidence for Pan-Mediterranean Clonal Frames.</title>
        <authorList>
            <person name="Lopez-Perez M."/>
            <person name="Gonzaga A."/>
            <person name="Rodriguez-Valera F."/>
        </authorList>
    </citation>
    <scope>NUCLEOTIDE SEQUENCE [LARGE SCALE GENOMIC DNA]</scope>
    <source>
        <strain evidence="2">'English Channel 615'</strain>
    </source>
</reference>
<dbReference type="KEGG" id="amh:I633_18280"/>
<protein>
    <recommendedName>
        <fullName evidence="3">Sulfotransferase family protein</fullName>
    </recommendedName>
</protein>
<dbReference type="BioCyc" id="AMAC1300253:G12YX-2930-MONOMER"/>
<proteinExistence type="predicted"/>
<evidence type="ECO:0000313" key="1">
    <source>
        <dbReference type="EMBL" id="AGP79284.1"/>
    </source>
</evidence>
<dbReference type="SUPFAM" id="SSF52540">
    <property type="entry name" value="P-loop containing nucleoside triphosphate hydrolases"/>
    <property type="match status" value="1"/>
</dbReference>
<name>S5AIT6_9ALTE</name>
<dbReference type="PATRIC" id="fig|1300253.3.peg.3829"/>